<proteinExistence type="predicted"/>
<evidence type="ECO:0008006" key="6">
    <source>
        <dbReference type="Google" id="ProtNLM"/>
    </source>
</evidence>
<gene>
    <name evidence="2" type="ORF">BJG266_LOCUS32779</name>
    <name evidence="3" type="ORF">QVE165_LOCUS49904</name>
</gene>
<feature type="transmembrane region" description="Helical" evidence="1">
    <location>
        <begin position="48"/>
        <end position="74"/>
    </location>
</feature>
<dbReference type="AlphaFoldDB" id="A0A815E5B7"/>
<dbReference type="EMBL" id="CAJNOI010000575">
    <property type="protein sequence ID" value="CAF1310359.1"/>
    <property type="molecule type" value="Genomic_DNA"/>
</dbReference>
<protein>
    <recommendedName>
        <fullName evidence="6">Meckelin</fullName>
    </recommendedName>
</protein>
<evidence type="ECO:0000313" key="5">
    <source>
        <dbReference type="Proteomes" id="UP000663877"/>
    </source>
</evidence>
<keyword evidence="1" id="KW-0812">Transmembrane</keyword>
<dbReference type="InterPro" id="IPR019170">
    <property type="entry name" value="Meckelin"/>
</dbReference>
<reference evidence="2" key="1">
    <citation type="submission" date="2021-02" db="EMBL/GenBank/DDBJ databases">
        <authorList>
            <person name="Nowell W R."/>
        </authorList>
    </citation>
    <scope>NUCLEOTIDE SEQUENCE</scope>
</reference>
<dbReference type="GO" id="GO:0036038">
    <property type="term" value="C:MKS complex"/>
    <property type="evidence" value="ECO:0007669"/>
    <property type="project" value="InterPro"/>
</dbReference>
<keyword evidence="1" id="KW-1133">Transmembrane helix</keyword>
<keyword evidence="4" id="KW-1185">Reference proteome</keyword>
<dbReference type="PANTHER" id="PTHR21274">
    <property type="entry name" value="MECKELIN"/>
    <property type="match status" value="1"/>
</dbReference>
<name>A0A815E5B7_9BILA</name>
<evidence type="ECO:0000313" key="4">
    <source>
        <dbReference type="Proteomes" id="UP000663832"/>
    </source>
</evidence>
<keyword evidence="1" id="KW-0472">Membrane</keyword>
<evidence type="ECO:0000313" key="3">
    <source>
        <dbReference type="EMBL" id="CAF1580049.1"/>
    </source>
</evidence>
<dbReference type="GO" id="GO:0060271">
    <property type="term" value="P:cilium assembly"/>
    <property type="evidence" value="ECO:0007669"/>
    <property type="project" value="InterPro"/>
</dbReference>
<organism evidence="2 5">
    <name type="scientific">Adineta steineri</name>
    <dbReference type="NCBI Taxonomy" id="433720"/>
    <lineage>
        <taxon>Eukaryota</taxon>
        <taxon>Metazoa</taxon>
        <taxon>Spiralia</taxon>
        <taxon>Gnathifera</taxon>
        <taxon>Rotifera</taxon>
        <taxon>Eurotatoria</taxon>
        <taxon>Bdelloidea</taxon>
        <taxon>Adinetida</taxon>
        <taxon>Adinetidae</taxon>
        <taxon>Adineta</taxon>
    </lineage>
</organism>
<feature type="transmembrane region" description="Helical" evidence="1">
    <location>
        <begin position="94"/>
        <end position="115"/>
    </location>
</feature>
<feature type="transmembrane region" description="Helical" evidence="1">
    <location>
        <begin position="418"/>
        <end position="445"/>
    </location>
</feature>
<accession>A0A815E5B7</accession>
<feature type="transmembrane region" description="Helical" evidence="1">
    <location>
        <begin position="6"/>
        <end position="27"/>
    </location>
</feature>
<dbReference type="PANTHER" id="PTHR21274:SF0">
    <property type="entry name" value="MECKELIN"/>
    <property type="match status" value="1"/>
</dbReference>
<dbReference type="EMBL" id="CAJNOM010000939">
    <property type="protein sequence ID" value="CAF1580049.1"/>
    <property type="molecule type" value="Genomic_DNA"/>
</dbReference>
<dbReference type="Pfam" id="PF09773">
    <property type="entry name" value="Meckelin"/>
    <property type="match status" value="1"/>
</dbReference>
<sequence>MDIASQTLNVYVAVGVLSGLGFIIALIRTWKWFLRSGKEIIDLGTIGIFTFHLIGIIGTVILLVTAGASVWWLLIIKKQYENSSYGDISSFENLLKFFLIISFVLKTIDIIHLIVRQTRIEIFFMDWERTKIDYHKISVWRTNFVANEFNEIQTYRRINVTLKLFFVLFFLKVVNLESLSCVNNEFTLSTSPTNCTEYNPIFRTGIGFITLSGTSIIQYLAFTLFYQRIIADKIINFIDLCSVSNISVFILDQYYHGYYIHGRSPHGKTDVNIKEIIMNLHREENQTIGTRGLQDNSDEQIFIMKINRNFRKQYELLFRNYYSYIGPRKTREDTERYTDMLLQSYQNLNGFLCAFIDHSLASYKYFIRNRYFLEKIFNYEFQARASTELDGITDNILYPDNEKTFTKTLFYGEESSLFIWNIVTFLFIDALASNYILATVITYILNSIFTGIRKSFGRRNLSRKTLIPRNFLI</sequence>
<dbReference type="Proteomes" id="UP000663877">
    <property type="component" value="Unassembled WGS sequence"/>
</dbReference>
<evidence type="ECO:0000256" key="1">
    <source>
        <dbReference type="SAM" id="Phobius"/>
    </source>
</evidence>
<evidence type="ECO:0000313" key="2">
    <source>
        <dbReference type="EMBL" id="CAF1310359.1"/>
    </source>
</evidence>
<dbReference type="Proteomes" id="UP000663832">
    <property type="component" value="Unassembled WGS sequence"/>
</dbReference>
<dbReference type="OrthoDB" id="419138at2759"/>
<comment type="caution">
    <text evidence="2">The sequence shown here is derived from an EMBL/GenBank/DDBJ whole genome shotgun (WGS) entry which is preliminary data.</text>
</comment>